<dbReference type="InterPro" id="IPR036388">
    <property type="entry name" value="WH-like_DNA-bd_sf"/>
</dbReference>
<dbReference type="SUPFAM" id="SSF52540">
    <property type="entry name" value="P-loop containing nucleoside triphosphate hydrolases"/>
    <property type="match status" value="2"/>
</dbReference>
<dbReference type="InterPro" id="IPR050474">
    <property type="entry name" value="Hel308_SKI2-like"/>
</dbReference>
<feature type="domain" description="Helicase ATP-binding" evidence="6">
    <location>
        <begin position="464"/>
        <end position="649"/>
    </location>
</feature>
<dbReference type="InterPro" id="IPR041094">
    <property type="entry name" value="Brr2_helicase_PWI"/>
</dbReference>
<dbReference type="Pfam" id="PF00270">
    <property type="entry name" value="DEAD"/>
    <property type="match status" value="1"/>
</dbReference>
<dbReference type="CDD" id="cd18795">
    <property type="entry name" value="SF2_C_Ski2"/>
    <property type="match status" value="1"/>
</dbReference>
<feature type="region of interest" description="Disordered" evidence="5">
    <location>
        <begin position="1"/>
        <end position="35"/>
    </location>
</feature>
<dbReference type="Proteomes" id="UP000266196">
    <property type="component" value="Unassembled WGS sequence"/>
</dbReference>
<dbReference type="GO" id="GO:0004386">
    <property type="term" value="F:helicase activity"/>
    <property type="evidence" value="ECO:0007669"/>
    <property type="project" value="UniProtKB-KW"/>
</dbReference>
<evidence type="ECO:0000313" key="8">
    <source>
        <dbReference type="EMBL" id="RHZ04572.1"/>
    </source>
</evidence>
<dbReference type="PANTHER" id="PTHR47961">
    <property type="entry name" value="DNA POLYMERASE THETA, PUTATIVE (AFU_ORTHOLOGUE AFUA_1G05260)-RELATED"/>
    <property type="match status" value="1"/>
</dbReference>
<keyword evidence="4" id="KW-0067">ATP-binding</keyword>
<evidence type="ECO:0000259" key="6">
    <source>
        <dbReference type="PROSITE" id="PS51192"/>
    </source>
</evidence>
<name>A0A397ESX2_APHAT</name>
<accession>A0A397ESX2</accession>
<organism evidence="8 9">
    <name type="scientific">Aphanomyces astaci</name>
    <name type="common">Crayfish plague agent</name>
    <dbReference type="NCBI Taxonomy" id="112090"/>
    <lineage>
        <taxon>Eukaryota</taxon>
        <taxon>Sar</taxon>
        <taxon>Stramenopiles</taxon>
        <taxon>Oomycota</taxon>
        <taxon>Saprolegniomycetes</taxon>
        <taxon>Saprolegniales</taxon>
        <taxon>Verrucalvaceae</taxon>
        <taxon>Aphanomyces</taxon>
    </lineage>
</organism>
<dbReference type="PROSITE" id="PS51192">
    <property type="entry name" value="HELICASE_ATP_BIND_1"/>
    <property type="match status" value="1"/>
</dbReference>
<evidence type="ECO:0000313" key="9">
    <source>
        <dbReference type="Proteomes" id="UP000266196"/>
    </source>
</evidence>
<dbReference type="Pfam" id="PF23445">
    <property type="entry name" value="WHD_SNRNP200"/>
    <property type="match status" value="1"/>
</dbReference>
<dbReference type="InterPro" id="IPR027417">
    <property type="entry name" value="P-loop_NTPase"/>
</dbReference>
<evidence type="ECO:0000256" key="4">
    <source>
        <dbReference type="ARBA" id="ARBA00022840"/>
    </source>
</evidence>
<dbReference type="Pfam" id="PF18149">
    <property type="entry name" value="Helicase_PWI"/>
    <property type="match status" value="1"/>
</dbReference>
<dbReference type="EMBL" id="QUTE01013415">
    <property type="protein sequence ID" value="RHZ04572.1"/>
    <property type="molecule type" value="Genomic_DNA"/>
</dbReference>
<evidence type="ECO:0000256" key="5">
    <source>
        <dbReference type="SAM" id="MobiDB-lite"/>
    </source>
</evidence>
<dbReference type="InterPro" id="IPR048863">
    <property type="entry name" value="BRR2_plug"/>
</dbReference>
<dbReference type="Pfam" id="PF21188">
    <property type="entry name" value="BRR2_plug"/>
    <property type="match status" value="1"/>
</dbReference>
<dbReference type="PANTHER" id="PTHR47961:SF4">
    <property type="entry name" value="ACTIVATING SIGNAL COINTEGRATOR 1 COMPLEX SUBUNIT 3"/>
    <property type="match status" value="1"/>
</dbReference>
<dbReference type="VEuPathDB" id="FungiDB:H257_11861"/>
<dbReference type="GO" id="GO:0005524">
    <property type="term" value="F:ATP binding"/>
    <property type="evidence" value="ECO:0007669"/>
    <property type="project" value="UniProtKB-KW"/>
</dbReference>
<dbReference type="GO" id="GO:0003676">
    <property type="term" value="F:nucleic acid binding"/>
    <property type="evidence" value="ECO:0007669"/>
    <property type="project" value="InterPro"/>
</dbReference>
<dbReference type="Pfam" id="PF00271">
    <property type="entry name" value="Helicase_C"/>
    <property type="match status" value="1"/>
</dbReference>
<protein>
    <recommendedName>
        <fullName evidence="10">Helicase ATP-binding domain-containing protein</fullName>
    </recommendedName>
</protein>
<dbReference type="FunFam" id="3.40.50.300:FF:000102">
    <property type="entry name" value="RNA helicase, activating signal cointegrator 1"/>
    <property type="match status" value="1"/>
</dbReference>
<evidence type="ECO:0000256" key="2">
    <source>
        <dbReference type="ARBA" id="ARBA00022801"/>
    </source>
</evidence>
<dbReference type="InterPro" id="IPR014001">
    <property type="entry name" value="Helicase_ATP-bd"/>
</dbReference>
<comment type="caution">
    <text evidence="8">The sequence shown here is derived from an EMBL/GenBank/DDBJ whole genome shotgun (WGS) entry which is preliminary data.</text>
</comment>
<keyword evidence="2" id="KW-0378">Hydrolase</keyword>
<dbReference type="SMART" id="SM00487">
    <property type="entry name" value="DEXDc"/>
    <property type="match status" value="1"/>
</dbReference>
<dbReference type="AlphaFoldDB" id="A0A397ESX2"/>
<dbReference type="InterPro" id="IPR057842">
    <property type="entry name" value="WH_MER3"/>
</dbReference>
<dbReference type="Gene3D" id="1.10.10.10">
    <property type="entry name" value="Winged helix-like DNA-binding domain superfamily/Winged helix DNA-binding domain"/>
    <property type="match status" value="1"/>
</dbReference>
<dbReference type="FunFam" id="3.40.50.300:FF:000062">
    <property type="entry name" value="U5 small nuclear ribonucleoprotein helicase"/>
    <property type="match status" value="1"/>
</dbReference>
<evidence type="ECO:0008006" key="10">
    <source>
        <dbReference type="Google" id="ProtNLM"/>
    </source>
</evidence>
<evidence type="ECO:0000259" key="7">
    <source>
        <dbReference type="PROSITE" id="PS51194"/>
    </source>
</evidence>
<dbReference type="PROSITE" id="PS51194">
    <property type="entry name" value="HELICASE_CTER"/>
    <property type="match status" value="1"/>
</dbReference>
<keyword evidence="1" id="KW-0547">Nucleotide-binding</keyword>
<evidence type="ECO:0000256" key="3">
    <source>
        <dbReference type="ARBA" id="ARBA00022806"/>
    </source>
</evidence>
<dbReference type="GO" id="GO:0005634">
    <property type="term" value="C:nucleus"/>
    <property type="evidence" value="ECO:0007669"/>
    <property type="project" value="TreeGrafter"/>
</dbReference>
<sequence length="989" mass="110587">MGDLAQRADAPKLKSSSKKRKQGDSGEGEGGGNVSVKKLFIGGHKNILKRTEESFSYIPSTDVSRAAYEELLQVMKKYLGDQPSEIMADAAEEILQIVKNDDYRDDEKYRETTKFLQGMPSHEFSHVVEMAKRMTDFRSSVPDTIEEGPEDGGDGMDKEMGVAVVFDGDDEEEGSDNDEIRDESDDDDDGEEPVREGMRVNDGTMDDDDGVDGGLNVHDIDAFWLQRQLSKWYKDAEVTDRLSEEVLTVLGEPSELGHCENKLVLLLDYDKFEFIKVLLVNRAKVVYCTRLKQAQSDAERLAIETEMQDDPVGRTILQTLSQTTTAEGWMQARIGALETGARSEAKQLKRMQQQDDVADADATSSEVSTARPLHNVNIESLVFAEGSHFMSNKECALPEGTWRAQKKGYDIVDSLGFYHVPAVKAKLAAAEEKKRKKISSLPSWTHAAFSKMESLNRVQTKMYPAAFESGENLLLCAPTGAGKTNVAMLTILHEMAKAQLEDGSIDLESFKIVYVAPMKALVQEVVSNLTQRLTAAYGLQVRELSGDQNLSRDELFKTQIIVTTPEKWDIITRKSGDDRTYTQLVRLMIIDEIHLLHDTRGPVLEALVARTIRQVESTQQMVRLVGLSATLPNYEDVAAFLRVNPEKGLFYFDSSYRPVPLQQQYIGIMEKKAMKRHQMMNEICYEKVLEQAKHDNQVLIFVHSRKETAATAKAIRDLCVENDTLSDLLKPNSASSEILQTEATTNVQNDALKEILPFGFGVHHAGMKREDRSLVEALFADGHVRVLCCTSTLAWGVNLPAHTVIIKGTQMYSAEKSDWVELSALDILQMLGRAGRIQYDTQGEGIILTQHAQLKYYLSLMNQQLPVESQMMSRLADQMNAEIVLGTVQNLAQAATWLGYSYLYVRMLRAPALYGVSVEEAQNDPTLFQRRIDLCHAAATILAKHNLIKYERKTGHFQVTSLGKVLELTTQLGSVYNGIRVCCPCLDKG</sequence>
<dbReference type="Gene3D" id="3.40.50.300">
    <property type="entry name" value="P-loop containing nucleotide triphosphate hydrolases"/>
    <property type="match status" value="2"/>
</dbReference>
<feature type="domain" description="Helicase C-terminal" evidence="7">
    <location>
        <begin position="660"/>
        <end position="879"/>
    </location>
</feature>
<dbReference type="SMART" id="SM00490">
    <property type="entry name" value="HELICc"/>
    <property type="match status" value="1"/>
</dbReference>
<feature type="region of interest" description="Disordered" evidence="5">
    <location>
        <begin position="168"/>
        <end position="207"/>
    </location>
</feature>
<evidence type="ECO:0000256" key="1">
    <source>
        <dbReference type="ARBA" id="ARBA00022741"/>
    </source>
</evidence>
<dbReference type="CDD" id="cd18019">
    <property type="entry name" value="DEXHc_Brr2_1"/>
    <property type="match status" value="1"/>
</dbReference>
<feature type="compositionally biased region" description="Acidic residues" evidence="5">
    <location>
        <begin position="168"/>
        <end position="191"/>
    </location>
</feature>
<keyword evidence="3" id="KW-0347">Helicase</keyword>
<dbReference type="FunFam" id="1.10.10.10:FF:000024">
    <property type="entry name" value="U5 small nuclear ribonucleoprotein helicase"/>
    <property type="match status" value="1"/>
</dbReference>
<gene>
    <name evidence="8" type="ORF">DYB31_008926</name>
</gene>
<dbReference type="InterPro" id="IPR011545">
    <property type="entry name" value="DEAD/DEAH_box_helicase_dom"/>
</dbReference>
<proteinExistence type="predicted"/>
<reference evidence="8 9" key="1">
    <citation type="submission" date="2018-08" db="EMBL/GenBank/DDBJ databases">
        <title>Aphanomyces genome sequencing and annotation.</title>
        <authorList>
            <person name="Minardi D."/>
            <person name="Oidtmann B."/>
            <person name="Van Der Giezen M."/>
            <person name="Studholme D.J."/>
        </authorList>
    </citation>
    <scope>NUCLEOTIDE SEQUENCE [LARGE SCALE GENOMIC DNA]</scope>
    <source>
        <strain evidence="8 9">197901</strain>
    </source>
</reference>
<dbReference type="GO" id="GO:0016787">
    <property type="term" value="F:hydrolase activity"/>
    <property type="evidence" value="ECO:0007669"/>
    <property type="project" value="UniProtKB-KW"/>
</dbReference>
<dbReference type="InterPro" id="IPR001650">
    <property type="entry name" value="Helicase_C-like"/>
</dbReference>